<dbReference type="AlphaFoldDB" id="L9WAF6"/>
<evidence type="ECO:0000313" key="1">
    <source>
        <dbReference type="EMBL" id="ELY45298.1"/>
    </source>
</evidence>
<name>L9WAF6_9EURY</name>
<comment type="caution">
    <text evidence="1">The sequence shown here is derived from an EMBL/GenBank/DDBJ whole genome shotgun (WGS) entry which is preliminary data.</text>
</comment>
<dbReference type="EMBL" id="AOHY01000049">
    <property type="protein sequence ID" value="ELY45298.1"/>
    <property type="molecule type" value="Genomic_DNA"/>
</dbReference>
<dbReference type="Proteomes" id="UP000011690">
    <property type="component" value="Unassembled WGS sequence"/>
</dbReference>
<protein>
    <submittedName>
        <fullName evidence="1">Uncharacterized protein</fullName>
    </submittedName>
</protein>
<dbReference type="STRING" id="1227500.C494_15518"/>
<reference evidence="1 2" key="1">
    <citation type="journal article" date="2014" name="PLoS Genet.">
        <title>Phylogenetically driven sequencing of extremely halophilic archaea reveals strategies for static and dynamic osmo-response.</title>
        <authorList>
            <person name="Becker E.A."/>
            <person name="Seitzer P.M."/>
            <person name="Tritt A."/>
            <person name="Larsen D."/>
            <person name="Krusor M."/>
            <person name="Yao A.I."/>
            <person name="Wu D."/>
            <person name="Madern D."/>
            <person name="Eisen J.A."/>
            <person name="Darling A.E."/>
            <person name="Facciotti M.T."/>
        </authorList>
    </citation>
    <scope>NUCLEOTIDE SEQUENCE [LARGE SCALE GENOMIC DNA]</scope>
    <source>
        <strain evidence="1 2">JCM 10635</strain>
    </source>
</reference>
<sequence length="68" mass="7258">MIVPSACIQTLAIPAAVRSDPLSWSERLDPSLWSVFPAEGGGPNSIAHDWLVAIIRAGFTGKNTLVQQ</sequence>
<evidence type="ECO:0000313" key="2">
    <source>
        <dbReference type="Proteomes" id="UP000011690"/>
    </source>
</evidence>
<accession>L9WAF6</accession>
<gene>
    <name evidence="1" type="ORF">C494_15518</name>
</gene>
<organism evidence="1 2">
    <name type="scientific">Natronorubrum bangense JCM 10635</name>
    <dbReference type="NCBI Taxonomy" id="1227500"/>
    <lineage>
        <taxon>Archaea</taxon>
        <taxon>Methanobacteriati</taxon>
        <taxon>Methanobacteriota</taxon>
        <taxon>Stenosarchaea group</taxon>
        <taxon>Halobacteria</taxon>
        <taxon>Halobacteriales</taxon>
        <taxon>Natrialbaceae</taxon>
        <taxon>Natronorubrum</taxon>
    </lineage>
</organism>
<proteinExistence type="predicted"/>
<keyword evidence="2" id="KW-1185">Reference proteome</keyword>